<feature type="compositionally biased region" description="Basic and acidic residues" evidence="1">
    <location>
        <begin position="114"/>
        <end position="125"/>
    </location>
</feature>
<feature type="region of interest" description="Disordered" evidence="1">
    <location>
        <begin position="1"/>
        <end position="153"/>
    </location>
</feature>
<dbReference type="AlphaFoldDB" id="A0A6H0XTT3"/>
<dbReference type="OrthoDB" id="4716584at2759"/>
<feature type="compositionally biased region" description="Polar residues" evidence="1">
    <location>
        <begin position="522"/>
        <end position="532"/>
    </location>
</feature>
<name>A0A6H0XTT3_9PEZI</name>
<evidence type="ECO:0000313" key="3">
    <source>
        <dbReference type="Proteomes" id="UP000503462"/>
    </source>
</evidence>
<evidence type="ECO:0000313" key="2">
    <source>
        <dbReference type="EMBL" id="QIW98181.1"/>
    </source>
</evidence>
<dbReference type="Proteomes" id="UP000503462">
    <property type="component" value="Chromosome 2"/>
</dbReference>
<evidence type="ECO:0000256" key="1">
    <source>
        <dbReference type="SAM" id="MobiDB-lite"/>
    </source>
</evidence>
<reference evidence="2 3" key="1">
    <citation type="journal article" date="2016" name="Sci. Rep.">
        <title>Peltaster fructicola genome reveals evolution from an invasive phytopathogen to an ectophytic parasite.</title>
        <authorList>
            <person name="Xu C."/>
            <person name="Chen H."/>
            <person name="Gleason M.L."/>
            <person name="Xu J.R."/>
            <person name="Liu H."/>
            <person name="Zhang R."/>
            <person name="Sun G."/>
        </authorList>
    </citation>
    <scope>NUCLEOTIDE SEQUENCE [LARGE SCALE GENOMIC DNA]</scope>
    <source>
        <strain evidence="2 3">LNHT1506</strain>
    </source>
</reference>
<feature type="compositionally biased region" description="Basic and acidic residues" evidence="1">
    <location>
        <begin position="137"/>
        <end position="150"/>
    </location>
</feature>
<feature type="compositionally biased region" description="Basic and acidic residues" evidence="1">
    <location>
        <begin position="87"/>
        <end position="98"/>
    </location>
</feature>
<organism evidence="2 3">
    <name type="scientific">Peltaster fructicola</name>
    <dbReference type="NCBI Taxonomy" id="286661"/>
    <lineage>
        <taxon>Eukaryota</taxon>
        <taxon>Fungi</taxon>
        <taxon>Dikarya</taxon>
        <taxon>Ascomycota</taxon>
        <taxon>Pezizomycotina</taxon>
        <taxon>Dothideomycetes</taxon>
        <taxon>Dothideomycetes incertae sedis</taxon>
        <taxon>Peltaster</taxon>
    </lineage>
</organism>
<feature type="region of interest" description="Disordered" evidence="1">
    <location>
        <begin position="255"/>
        <end position="312"/>
    </location>
</feature>
<feature type="compositionally biased region" description="Basic and acidic residues" evidence="1">
    <location>
        <begin position="190"/>
        <end position="208"/>
    </location>
</feature>
<accession>A0A6H0XTT3</accession>
<protein>
    <submittedName>
        <fullName evidence="2">Uncharacterized protein</fullName>
    </submittedName>
</protein>
<feature type="region of interest" description="Disordered" evidence="1">
    <location>
        <begin position="190"/>
        <end position="213"/>
    </location>
</feature>
<feature type="compositionally biased region" description="Basic residues" evidence="1">
    <location>
        <begin position="263"/>
        <end position="273"/>
    </location>
</feature>
<proteinExistence type="predicted"/>
<feature type="region of interest" description="Disordered" evidence="1">
    <location>
        <begin position="421"/>
        <end position="440"/>
    </location>
</feature>
<feature type="region of interest" description="Disordered" evidence="1">
    <location>
        <begin position="499"/>
        <end position="532"/>
    </location>
</feature>
<keyword evidence="3" id="KW-1185">Reference proteome</keyword>
<dbReference type="EMBL" id="CP051140">
    <property type="protein sequence ID" value="QIW98181.1"/>
    <property type="molecule type" value="Genomic_DNA"/>
</dbReference>
<gene>
    <name evidence="2" type="ORF">AMS68_003699</name>
</gene>
<sequence>MPSSPVRKFAPTPVETTTRSSTQKDAKPIDQSQAKPRRFVPETVETSVRSSRDARPNTPETGDLHTLKQEHKTRRFAPEPVETTARSSKDKKETGDKPKPRRFAVQPVETTTRSSKDGKDNEDKPKPRRFAVQPVETTHKSSKDKHEDVPQIKFTPQLVETTYSNSRQSCTDTTKSVRKFAPVLIDTARRSRKAGDVKSVMEHEDKTEQGFSIAAREHRRHITGTATPMEVDDEHYGKGGPLDLMAIDEAELRPISPFDGSSRRARSQQRQHSFRCPDLDTIESSESDRESDTSSLPPDVVQGSPITASDSSFNEYKHATRIRESIDENFANYFLQLEAKRAQKRLREQALAAFPNSDFHEPVEHYVNEERDSDSDESIDYRPVTYDEDEDNSNAKAVRRESTKVPWEQLEMQRHAERLDQERKANQVTAAPTGGPWWNEYDVEPDAEMESMRDRARPPMLGSDLTFTRCSSPEPARFDVTQGSTALRNQMCYLTEHAESQSKSDETPALWGGGPTVKHADSVQSTVTSGSTASKGLWGGFCAGDPKKSLGGLAVPSVPSGLITPRQESLNPFEQSFSFPHSVEMSGVVVHTPPTPADSDGPSHPHTIDGVLGAERDFEDLIEQEFPDSFVTQVYNYLSLGYPSLARPYDEELAKIAHIPISDLRQDDQKARATPRGYIRLGQDFEGGGGVESEESCRRWVALKSYIREWARQEKTTVNFDGPAGNFATTARRGSWGI</sequence>